<name>A0A494XHV9_9BURK</name>
<dbReference type="Pfam" id="PF07201">
    <property type="entry name" value="HrpJ"/>
    <property type="match status" value="1"/>
</dbReference>
<evidence type="ECO:0000313" key="4">
    <source>
        <dbReference type="Proteomes" id="UP000270342"/>
    </source>
</evidence>
<accession>A0A494XHV9</accession>
<dbReference type="Gene3D" id="1.10.150.630">
    <property type="match status" value="1"/>
</dbReference>
<dbReference type="AlphaFoldDB" id="A0A494XHV9"/>
<dbReference type="SUPFAM" id="SSF140591">
    <property type="entry name" value="Type III secretion system domain"/>
    <property type="match status" value="1"/>
</dbReference>
<dbReference type="InterPro" id="IPR010812">
    <property type="entry name" value="HrpJ-like"/>
</dbReference>
<evidence type="ECO:0000259" key="2">
    <source>
        <dbReference type="Pfam" id="PF07201"/>
    </source>
</evidence>
<dbReference type="GO" id="GO:0019867">
    <property type="term" value="C:outer membrane"/>
    <property type="evidence" value="ECO:0007669"/>
    <property type="project" value="InterPro"/>
</dbReference>
<dbReference type="RefSeq" id="WP_121088555.1">
    <property type="nucleotide sequence ID" value="NZ_RBZU01000009.1"/>
</dbReference>
<comment type="caution">
    <text evidence="3">The sequence shown here is derived from an EMBL/GenBank/DDBJ whole genome shotgun (WGS) entry which is preliminary data.</text>
</comment>
<dbReference type="Proteomes" id="UP000270342">
    <property type="component" value="Unassembled WGS sequence"/>
</dbReference>
<feature type="domain" description="Hypersensitivity response secretion-like HrpJ" evidence="2">
    <location>
        <begin position="86"/>
        <end position="190"/>
    </location>
</feature>
<evidence type="ECO:0000256" key="1">
    <source>
        <dbReference type="SAM" id="MobiDB-lite"/>
    </source>
</evidence>
<keyword evidence="4" id="KW-1185">Reference proteome</keyword>
<gene>
    <name evidence="3" type="ORF">D7S86_19730</name>
</gene>
<dbReference type="OrthoDB" id="7028879at2"/>
<organism evidence="3 4">
    <name type="scientific">Pararobbsia silviterrae</name>
    <dbReference type="NCBI Taxonomy" id="1792498"/>
    <lineage>
        <taxon>Bacteria</taxon>
        <taxon>Pseudomonadati</taxon>
        <taxon>Pseudomonadota</taxon>
        <taxon>Betaproteobacteria</taxon>
        <taxon>Burkholderiales</taxon>
        <taxon>Burkholderiaceae</taxon>
        <taxon>Pararobbsia</taxon>
    </lineage>
</organism>
<feature type="compositionally biased region" description="Basic and acidic residues" evidence="1">
    <location>
        <begin position="15"/>
        <end position="35"/>
    </location>
</feature>
<dbReference type="EMBL" id="RBZU01000009">
    <property type="protein sequence ID" value="RKP50337.1"/>
    <property type="molecule type" value="Genomic_DNA"/>
</dbReference>
<dbReference type="GO" id="GO:0046903">
    <property type="term" value="P:secretion"/>
    <property type="evidence" value="ECO:0007669"/>
    <property type="project" value="InterPro"/>
</dbReference>
<reference evidence="3 4" key="1">
    <citation type="submission" date="2018-10" db="EMBL/GenBank/DDBJ databases">
        <title>Robbsia sp. DHC34, isolated from soil.</title>
        <authorList>
            <person name="Gao Z.-H."/>
            <person name="Qiu L.-H."/>
        </authorList>
    </citation>
    <scope>NUCLEOTIDE SEQUENCE [LARGE SCALE GENOMIC DNA]</scope>
    <source>
        <strain evidence="3 4">DHC34</strain>
    </source>
</reference>
<protein>
    <recommendedName>
        <fullName evidence="2">Hypersensitivity response secretion-like HrpJ domain-containing protein</fullName>
    </recommendedName>
</protein>
<sequence length="358" mass="38977">MTTVTGASARLTRSTSERSARVSAARERRAERDADLGGATDAIDGAEALQIRGGVFRSRRYSGAHILAHDADRLLQQFADAGARVLPTEPAELLDLATGLFDDASDVFAALDDLSQRAEFEPYADVFRQAQAQLLEFETSDWVYAGLDASLHALKYASGSAIGAQALRDHYRAFVLSDESPIAMFARWVRSHACARRAIVLDFVCEALACEIDMHDPRCVSDEASRLAGLLRELRLLRGAECDFVEVLREAASHAPALRVPEDIDPDAPYALLFAGILEGEIGADAMLGWLGSLGIDCAMQRALMATALHRGVRRLADAVVSNPVFRGHLLQRFESLSGPLSAAERIERRDLMHTGFV</sequence>
<evidence type="ECO:0000313" key="3">
    <source>
        <dbReference type="EMBL" id="RKP50337.1"/>
    </source>
</evidence>
<proteinExistence type="predicted"/>
<feature type="region of interest" description="Disordered" evidence="1">
    <location>
        <begin position="1"/>
        <end position="37"/>
    </location>
</feature>